<evidence type="ECO:0000256" key="2">
    <source>
        <dbReference type="ARBA" id="ARBA00012485"/>
    </source>
</evidence>
<evidence type="ECO:0000313" key="7">
    <source>
        <dbReference type="EMBL" id="CCD26501.1"/>
    </source>
</evidence>
<dbReference type="Gene3D" id="3.30.2410.10">
    <property type="entry name" value="Hect, E3 ligase catalytic domain"/>
    <property type="match status" value="1"/>
</dbReference>
<dbReference type="Proteomes" id="UP000000689">
    <property type="component" value="Chromosome 8"/>
</dbReference>
<protein>
    <recommendedName>
        <fullName evidence="2">HECT-type E3 ubiquitin transferase</fullName>
        <ecNumber evidence="2">2.3.2.26</ecNumber>
    </recommendedName>
</protein>
<dbReference type="PROSITE" id="PS50237">
    <property type="entry name" value="HECT"/>
    <property type="match status" value="1"/>
</dbReference>
<feature type="active site" description="Glycyl thioester intermediate" evidence="5">
    <location>
        <position position="966"/>
    </location>
</feature>
<dbReference type="GO" id="GO:0071629">
    <property type="term" value="P:cytoplasm protein quality control by the ubiquitin-proteasome system"/>
    <property type="evidence" value="ECO:0007669"/>
    <property type="project" value="EnsemblFungi"/>
</dbReference>
<dbReference type="Gene3D" id="3.30.2160.10">
    <property type="entry name" value="Hect, E3 ligase catalytic domain"/>
    <property type="match status" value="1"/>
</dbReference>
<dbReference type="AlphaFoldDB" id="G0WFE0"/>
<dbReference type="InterPro" id="IPR035983">
    <property type="entry name" value="Hect_E3_ubiquitin_ligase"/>
</dbReference>
<keyword evidence="3" id="KW-0808">Transferase</keyword>
<dbReference type="OrthoDB" id="8068875at2759"/>
<evidence type="ECO:0000256" key="3">
    <source>
        <dbReference type="ARBA" id="ARBA00022679"/>
    </source>
</evidence>
<dbReference type="RefSeq" id="XP_003671744.1">
    <property type="nucleotide sequence ID" value="XM_003671696.1"/>
</dbReference>
<dbReference type="SMART" id="SM00119">
    <property type="entry name" value="HECTc"/>
    <property type="match status" value="1"/>
</dbReference>
<gene>
    <name evidence="7" type="primary">NDAI0H03280</name>
    <name evidence="7" type="ordered locus">NDAI_0H03280</name>
</gene>
<accession>G0WFE0</accession>
<proteinExistence type="predicted"/>
<keyword evidence="8" id="KW-1185">Reference proteome</keyword>
<dbReference type="GO" id="GO:0000502">
    <property type="term" value="C:proteasome complex"/>
    <property type="evidence" value="ECO:0007669"/>
    <property type="project" value="EnsemblFungi"/>
</dbReference>
<dbReference type="PANTHER" id="PTHR45700:SF2">
    <property type="entry name" value="UBIQUITIN-PROTEIN LIGASE E3C"/>
    <property type="match status" value="1"/>
</dbReference>
<dbReference type="EC" id="2.3.2.26" evidence="2"/>
<dbReference type="KEGG" id="ndi:NDAI_0H03280"/>
<dbReference type="Gene3D" id="3.90.1750.10">
    <property type="entry name" value="Hect, E3 ligase catalytic domains"/>
    <property type="match status" value="1"/>
</dbReference>
<dbReference type="InterPro" id="IPR044611">
    <property type="entry name" value="E3A/B/C-like"/>
</dbReference>
<dbReference type="InterPro" id="IPR000569">
    <property type="entry name" value="HECT_dom"/>
</dbReference>
<dbReference type="FunFam" id="3.30.2410.10:FF:000011">
    <property type="entry name" value="Putative Ubiquitin-protein ligase E3C"/>
    <property type="match status" value="1"/>
</dbReference>
<comment type="catalytic activity">
    <reaction evidence="1">
        <text>S-ubiquitinyl-[E2 ubiquitin-conjugating enzyme]-L-cysteine + [acceptor protein]-L-lysine = [E2 ubiquitin-conjugating enzyme]-L-cysteine + N(6)-ubiquitinyl-[acceptor protein]-L-lysine.</text>
        <dbReference type="EC" id="2.3.2.26"/>
    </reaction>
</comment>
<dbReference type="GO" id="GO:0036503">
    <property type="term" value="P:ERAD pathway"/>
    <property type="evidence" value="ECO:0007669"/>
    <property type="project" value="EnsemblFungi"/>
</dbReference>
<dbReference type="GO" id="GO:0034605">
    <property type="term" value="P:cellular response to heat"/>
    <property type="evidence" value="ECO:0007669"/>
    <property type="project" value="EnsemblFungi"/>
</dbReference>
<dbReference type="STRING" id="1071378.G0WFE0"/>
<evidence type="ECO:0000256" key="4">
    <source>
        <dbReference type="ARBA" id="ARBA00022786"/>
    </source>
</evidence>
<dbReference type="EMBL" id="HE580274">
    <property type="protein sequence ID" value="CCD26501.1"/>
    <property type="molecule type" value="Genomic_DNA"/>
</dbReference>
<keyword evidence="4 5" id="KW-0833">Ubl conjugation pathway</keyword>
<evidence type="ECO:0000256" key="5">
    <source>
        <dbReference type="PROSITE-ProRule" id="PRU00104"/>
    </source>
</evidence>
<feature type="domain" description="HECT" evidence="6">
    <location>
        <begin position="663"/>
        <end position="998"/>
    </location>
</feature>
<dbReference type="CDD" id="cd00078">
    <property type="entry name" value="HECTc"/>
    <property type="match status" value="1"/>
</dbReference>
<evidence type="ECO:0000256" key="1">
    <source>
        <dbReference type="ARBA" id="ARBA00000885"/>
    </source>
</evidence>
<name>G0WFE0_NAUDC</name>
<dbReference type="GO" id="GO:0005829">
    <property type="term" value="C:cytosol"/>
    <property type="evidence" value="ECO:0007669"/>
    <property type="project" value="EnsemblFungi"/>
</dbReference>
<dbReference type="GO" id="GO:0010994">
    <property type="term" value="P:free ubiquitin chain polymerization"/>
    <property type="evidence" value="ECO:0007669"/>
    <property type="project" value="EnsemblFungi"/>
</dbReference>
<organism evidence="7 8">
    <name type="scientific">Naumovozyma dairenensis (strain ATCC 10597 / BCRC 20456 / CBS 421 / NBRC 0211 / NRRL Y-12639)</name>
    <name type="common">Saccharomyces dairenensis</name>
    <dbReference type="NCBI Taxonomy" id="1071378"/>
    <lineage>
        <taxon>Eukaryota</taxon>
        <taxon>Fungi</taxon>
        <taxon>Dikarya</taxon>
        <taxon>Ascomycota</taxon>
        <taxon>Saccharomycotina</taxon>
        <taxon>Saccharomycetes</taxon>
        <taxon>Saccharomycetales</taxon>
        <taxon>Saccharomycetaceae</taxon>
        <taxon>Naumovozyma</taxon>
    </lineage>
</organism>
<dbReference type="GO" id="GO:0000209">
    <property type="term" value="P:protein polyubiquitination"/>
    <property type="evidence" value="ECO:0007669"/>
    <property type="project" value="EnsemblFungi"/>
</dbReference>
<dbReference type="SUPFAM" id="SSF56204">
    <property type="entry name" value="Hect, E3 ligase catalytic domain"/>
    <property type="match status" value="1"/>
</dbReference>
<dbReference type="PANTHER" id="PTHR45700">
    <property type="entry name" value="UBIQUITIN-PROTEIN LIGASE E3C"/>
    <property type="match status" value="1"/>
</dbReference>
<reference evidence="7 8" key="1">
    <citation type="journal article" date="2011" name="Proc. Natl. Acad. Sci. U.S.A.">
        <title>Evolutionary erosion of yeast sex chromosomes by mating-type switching accidents.</title>
        <authorList>
            <person name="Gordon J.L."/>
            <person name="Armisen D."/>
            <person name="Proux-Wera E."/>
            <person name="Oheigeartaigh S.S."/>
            <person name="Byrne K.P."/>
            <person name="Wolfe K.H."/>
        </authorList>
    </citation>
    <scope>NUCLEOTIDE SEQUENCE [LARGE SCALE GENOMIC DNA]</scope>
    <source>
        <strain evidence="8">ATCC 10597 / BCRC 20456 / CBS 421 / NBRC 0211 / NRRL Y-12639</strain>
    </source>
</reference>
<dbReference type="OMA" id="IIAPHWM"/>
<dbReference type="GO" id="GO:0005634">
    <property type="term" value="C:nucleus"/>
    <property type="evidence" value="ECO:0007669"/>
    <property type="project" value="EnsemblFungi"/>
</dbReference>
<dbReference type="GO" id="GO:0034450">
    <property type="term" value="F:ubiquitin-ubiquitin ligase activity"/>
    <property type="evidence" value="ECO:0007669"/>
    <property type="project" value="EnsemblFungi"/>
</dbReference>
<dbReference type="Pfam" id="PF00632">
    <property type="entry name" value="HECT"/>
    <property type="match status" value="1"/>
</dbReference>
<evidence type="ECO:0000313" key="8">
    <source>
        <dbReference type="Proteomes" id="UP000000689"/>
    </source>
</evidence>
<dbReference type="eggNOG" id="KOG0942">
    <property type="taxonomic scope" value="Eukaryota"/>
</dbReference>
<sequence>MLGVFTGDTRRRKMNLGTRSRTTKDDLIKKAQQERERRACDRAFENAARRIQREIKKYLACRTLFCKDVIKMTTNQYSRLIPAYGNKLLQYQDKDTFRMLLKKSRDYINDVAPADLVATRVVNLLTSYEDDSLFVPTVGLLDSCHLSSFNTVITNGLLPFLNNTKDLSSESIDKICQILLDWDQTSHFNGNETLDLTRIYELPTREMQKSSMTDLYTKLFQRNLRPSLYVEKESNIVNIFDNLCRIFHFHMATSGERMTVIPYLLAYVPDIKKIRLNDNVSDADSDTDMDADHTTDNEKSNDIIDIFSKVVSNPHFLDALMNQFLSSLSPLVKKEDMYLVLEKIKRVIQICDKNYLKYTVLLNLLSKGNDTKMLINNLFYEDDDSSLYLMIEFINMHMITTTDYDLLSNNNDVITIRMLFDFTKFLKLSVFNDMWNNQHPKRSDCFQIGLDLLNKIYLRDSRTGFVTKLWDAWYEKKTGRRPTGKDSFWCVGVDEKFMHLKIFEEFYRFSEFYTMGYERIEIGELNTYHYEGIKDIPSLKMKLISKRHQGQINLDRFQTAGDRKLEILLLAPYFVPFEERIEYFHFIIEKEKGKLQALADQTPSPGPYQLQYPFLLNRPQFGDEARTSSSGSGRYSGRRRGTISRDSILEDAYNSFGDIGEGMKMKLDVTFVNEFGPEAGIDGGGITKEMLTCVTDEGFKDPEKELFQTTGTYKLYPMIAKNGITREKGKYFEFMGAILGKCLYDHVLIDVQFANFFLQKLLNCSNNFLVGFDDLVDLDPVLYRNLLKLVSMSATELKELDLNFEITSATGDGTVELIPNGANVKVSKENVLLYLTKVSDYKLNISIAIQTQRFHDGLMSIIKPLWMELFNARELQMLISGAGKDIDLKNLKENTVYGGYVETDLTIRYFWEILEEFTTEQRFEFVKFVTSVPQAPLRGFQTLEPLFGIRNAGSGDLGRLPTASTCVNLLKLPDYQNKTILKEKLLYAIEAGAGFDLS</sequence>
<dbReference type="HOGENOM" id="CLU_002173_2_3_1"/>
<evidence type="ECO:0000259" key="6">
    <source>
        <dbReference type="PROSITE" id="PS50237"/>
    </source>
</evidence>
<dbReference type="GeneID" id="11496032"/>